<feature type="domain" description="CARMIL C-terminal" evidence="2">
    <location>
        <begin position="2"/>
        <end position="150"/>
    </location>
</feature>
<keyword evidence="4" id="KW-1185">Reference proteome</keyword>
<dbReference type="Proteomes" id="UP000075901">
    <property type="component" value="Unassembled WGS sequence"/>
</dbReference>
<dbReference type="EnsemblMetazoa" id="AMAM023225-RA">
    <property type="protein sequence ID" value="AMAM023225-PA"/>
    <property type="gene ID" value="AMAM023225"/>
</dbReference>
<feature type="compositionally biased region" description="Basic and acidic residues" evidence="1">
    <location>
        <begin position="23"/>
        <end position="32"/>
    </location>
</feature>
<feature type="compositionally biased region" description="Low complexity" evidence="1">
    <location>
        <begin position="102"/>
        <end position="117"/>
    </location>
</feature>
<evidence type="ECO:0000313" key="4">
    <source>
        <dbReference type="Proteomes" id="UP000075901"/>
    </source>
</evidence>
<dbReference type="Pfam" id="PF16000">
    <property type="entry name" value="CARMIL_C"/>
    <property type="match status" value="1"/>
</dbReference>
<feature type="compositionally biased region" description="Basic and acidic residues" evidence="1">
    <location>
        <begin position="118"/>
        <end position="128"/>
    </location>
</feature>
<accession>A0A182TB13</accession>
<evidence type="ECO:0000256" key="1">
    <source>
        <dbReference type="SAM" id="MobiDB-lite"/>
    </source>
</evidence>
<protein>
    <submittedName>
        <fullName evidence="3">CARMIL_C domain-containing protein</fullName>
    </submittedName>
</protein>
<feature type="region of interest" description="Disordered" evidence="1">
    <location>
        <begin position="101"/>
        <end position="129"/>
    </location>
</feature>
<feature type="region of interest" description="Disordered" evidence="1">
    <location>
        <begin position="13"/>
        <end position="43"/>
    </location>
</feature>
<evidence type="ECO:0000259" key="2">
    <source>
        <dbReference type="Pfam" id="PF16000"/>
    </source>
</evidence>
<sequence>MEALTRYRKGLGIAEGGPLSYTDDLHSLDGSKHNSSQSTEPIANFELRGLDLPKLGLDSPTATPQLQHKRRSIARKVRPQSVVGLGVENLSLANIPDVTEASITSSVSRSSSNNSGSKKYESSTVKEDECCDSITELPSQSLTLQHLVKGELKGKHFTENRAGSQ</sequence>
<evidence type="ECO:0000313" key="3">
    <source>
        <dbReference type="EnsemblMetazoa" id="AMAM023225-PA"/>
    </source>
</evidence>
<proteinExistence type="predicted"/>
<dbReference type="VEuPathDB" id="VectorBase:AMAM023225"/>
<dbReference type="AlphaFoldDB" id="A0A182TB13"/>
<reference evidence="3" key="2">
    <citation type="submission" date="2020-05" db="UniProtKB">
        <authorList>
            <consortium name="EnsemblMetazoa"/>
        </authorList>
    </citation>
    <scope>IDENTIFICATION</scope>
    <source>
        <strain evidence="3">maculatus3</strain>
    </source>
</reference>
<reference evidence="4" key="1">
    <citation type="submission" date="2013-09" db="EMBL/GenBank/DDBJ databases">
        <title>The Genome Sequence of Anopheles maculatus species B.</title>
        <authorList>
            <consortium name="The Broad Institute Genomics Platform"/>
            <person name="Neafsey D.E."/>
            <person name="Besansky N."/>
            <person name="Howell P."/>
            <person name="Walton C."/>
            <person name="Young S.K."/>
            <person name="Zeng Q."/>
            <person name="Gargeya S."/>
            <person name="Fitzgerald M."/>
            <person name="Haas B."/>
            <person name="Abouelleil A."/>
            <person name="Allen A.W."/>
            <person name="Alvarado L."/>
            <person name="Arachchi H.M."/>
            <person name="Berlin A.M."/>
            <person name="Chapman S.B."/>
            <person name="Gainer-Dewar J."/>
            <person name="Goldberg J."/>
            <person name="Griggs A."/>
            <person name="Gujja S."/>
            <person name="Hansen M."/>
            <person name="Howarth C."/>
            <person name="Imamovic A."/>
            <person name="Ireland A."/>
            <person name="Larimer J."/>
            <person name="McCowan C."/>
            <person name="Murphy C."/>
            <person name="Pearson M."/>
            <person name="Poon T.W."/>
            <person name="Priest M."/>
            <person name="Roberts A."/>
            <person name="Saif S."/>
            <person name="Shea T."/>
            <person name="Sisk P."/>
            <person name="Sykes S."/>
            <person name="Wortman J."/>
            <person name="Nusbaum C."/>
            <person name="Birren B."/>
        </authorList>
    </citation>
    <scope>NUCLEOTIDE SEQUENCE [LARGE SCALE GENOMIC DNA]</scope>
    <source>
        <strain evidence="4">maculatus3</strain>
    </source>
</reference>
<name>A0A182TB13_9DIPT</name>
<organism evidence="3 4">
    <name type="scientific">Anopheles maculatus</name>
    <dbReference type="NCBI Taxonomy" id="74869"/>
    <lineage>
        <taxon>Eukaryota</taxon>
        <taxon>Metazoa</taxon>
        <taxon>Ecdysozoa</taxon>
        <taxon>Arthropoda</taxon>
        <taxon>Hexapoda</taxon>
        <taxon>Insecta</taxon>
        <taxon>Pterygota</taxon>
        <taxon>Neoptera</taxon>
        <taxon>Endopterygota</taxon>
        <taxon>Diptera</taxon>
        <taxon>Nematocera</taxon>
        <taxon>Culicoidea</taxon>
        <taxon>Culicidae</taxon>
        <taxon>Anophelinae</taxon>
        <taxon>Anopheles</taxon>
        <taxon>Anopheles maculatus group</taxon>
    </lineage>
</organism>
<dbReference type="InterPro" id="IPR031943">
    <property type="entry name" value="CARMIL_C"/>
</dbReference>